<dbReference type="InterPro" id="IPR002687">
    <property type="entry name" value="Nop_dom"/>
</dbReference>
<evidence type="ECO:0000256" key="2">
    <source>
        <dbReference type="ARBA" id="ARBA00005572"/>
    </source>
</evidence>
<dbReference type="InterPro" id="IPR042239">
    <property type="entry name" value="Nop_C"/>
</dbReference>
<evidence type="ECO:0000256" key="1">
    <source>
        <dbReference type="ARBA" id="ARBA00004123"/>
    </source>
</evidence>
<dbReference type="GeneID" id="94195183"/>
<dbReference type="PANTHER" id="PTHR13904:SF0">
    <property type="entry name" value="U4_U6 SMALL NUCLEAR RIBONUCLEOPROTEIN PRP31"/>
    <property type="match status" value="1"/>
</dbReference>
<dbReference type="GO" id="GO:0071011">
    <property type="term" value="C:precatalytic spliceosome"/>
    <property type="evidence" value="ECO:0007669"/>
    <property type="project" value="TreeGrafter"/>
</dbReference>
<feature type="domain" description="Nop" evidence="10">
    <location>
        <begin position="200"/>
        <end position="309"/>
    </location>
</feature>
<dbReference type="Proteomes" id="UP001497744">
    <property type="component" value="Unassembled WGS sequence"/>
</dbReference>
<dbReference type="PANTHER" id="PTHR13904">
    <property type="entry name" value="PRE-MRNA SPLICING FACTOR PRP31"/>
    <property type="match status" value="1"/>
</dbReference>
<dbReference type="InterPro" id="IPR019175">
    <property type="entry name" value="Prp31_C"/>
</dbReference>
<dbReference type="AlphaFoldDB" id="A0AAV4LVQ0"/>
<keyword evidence="12" id="KW-1185">Reference proteome</keyword>
<sequence length="421" mass="45755">MQGSLVDSFLDDLDDLERQADEEAGTAALPSAPRPDLFESDDEAPIVDAVAEYFDATGLSSKVFSTKVKDPQLIALVERVKVLAQQPAVDTGELSLIDQCNQAVLEIDLEIINVFNHVRDIYSKRFPKLEAIVTSPLDYMLVVKRAQNEIDFTKVRLFDLLPNAMIMAITVAATSASGSPLSAPSMNEILVYLESRMVLLAPNVSAIIGSALAARLINQAGGLGTLAKMPAQNIMLVGGNRKGVIVPGIIHACDIIQNAEPAVRHRAVKLVSGKLSLAARVDLFKESRDGSVGTEYRNYIVKELHKVGQAQEPPPAPTKKSLPVPDERKATKRGGRRLRKAKERLATSEFRKYANRLKFGEEAEDEYGLESGGLQLVSCTPAAAQRPLGIELCNPESEKPAQKRKSSILDNSGGFFKVGKR</sequence>
<dbReference type="InterPro" id="IPR027105">
    <property type="entry name" value="Prp31"/>
</dbReference>
<comment type="similarity">
    <text evidence="2">Belongs to the PRP31 family.</text>
</comment>
<comment type="caution">
    <text evidence="11">The sequence shown here is derived from an EMBL/GenBank/DDBJ whole genome shotgun (WGS) entry which is preliminary data.</text>
</comment>
<feature type="region of interest" description="Disordered" evidence="9">
    <location>
        <begin position="306"/>
        <end position="341"/>
    </location>
</feature>
<name>A0AAV4LVQ0_BABCB</name>
<dbReference type="PROSITE" id="PS51358">
    <property type="entry name" value="NOP"/>
    <property type="match status" value="1"/>
</dbReference>
<dbReference type="GO" id="GO:0046540">
    <property type="term" value="C:U4/U6 x U5 tri-snRNP complex"/>
    <property type="evidence" value="ECO:0007669"/>
    <property type="project" value="InterPro"/>
</dbReference>
<keyword evidence="7" id="KW-0539">Nucleus</keyword>
<dbReference type="InterPro" id="IPR036070">
    <property type="entry name" value="Nop_dom_sf"/>
</dbReference>
<reference evidence="11 12" key="1">
    <citation type="submission" date="2021-06" db="EMBL/GenBank/DDBJ databases">
        <title>Genome sequence of Babesia caballi.</title>
        <authorList>
            <person name="Yamagishi J."/>
            <person name="Kidaka T."/>
            <person name="Ochi A."/>
        </authorList>
    </citation>
    <scope>NUCLEOTIDE SEQUENCE [LARGE SCALE GENOMIC DNA]</scope>
    <source>
        <strain evidence="11">USDA-D6B2</strain>
    </source>
</reference>
<evidence type="ECO:0000256" key="3">
    <source>
        <dbReference type="ARBA" id="ARBA00022664"/>
    </source>
</evidence>
<protein>
    <submittedName>
        <fullName evidence="11">U4/U6 snRNP-associated protein</fullName>
    </submittedName>
</protein>
<comment type="subcellular location">
    <subcellularLocation>
        <location evidence="1">Nucleus</location>
    </subcellularLocation>
</comment>
<dbReference type="Gene3D" id="1.10.287.4070">
    <property type="match status" value="1"/>
</dbReference>
<evidence type="ECO:0000256" key="6">
    <source>
        <dbReference type="ARBA" id="ARBA00023187"/>
    </source>
</evidence>
<dbReference type="SMART" id="SM00931">
    <property type="entry name" value="NOSIC"/>
    <property type="match status" value="1"/>
</dbReference>
<dbReference type="RefSeq" id="XP_067715771.1">
    <property type="nucleotide sequence ID" value="XM_067859670.1"/>
</dbReference>
<gene>
    <name evidence="11" type="ORF">BcabD6B2_31370</name>
</gene>
<feature type="compositionally biased region" description="Basic residues" evidence="9">
    <location>
        <begin position="330"/>
        <end position="341"/>
    </location>
</feature>
<evidence type="ECO:0000259" key="10">
    <source>
        <dbReference type="PROSITE" id="PS51358"/>
    </source>
</evidence>
<evidence type="ECO:0000256" key="8">
    <source>
        <dbReference type="ARBA" id="ARBA00023274"/>
    </source>
</evidence>
<keyword evidence="8" id="KW-0687">Ribonucleoprotein</keyword>
<evidence type="ECO:0000313" key="12">
    <source>
        <dbReference type="Proteomes" id="UP001497744"/>
    </source>
</evidence>
<evidence type="ECO:0000313" key="11">
    <source>
        <dbReference type="EMBL" id="GIX63702.1"/>
    </source>
</evidence>
<feature type="region of interest" description="Disordered" evidence="9">
    <location>
        <begin position="396"/>
        <end position="421"/>
    </location>
</feature>
<dbReference type="GO" id="GO:0000244">
    <property type="term" value="P:spliceosomal tri-snRNP complex assembly"/>
    <property type="evidence" value="ECO:0007669"/>
    <property type="project" value="InterPro"/>
</dbReference>
<evidence type="ECO:0000256" key="9">
    <source>
        <dbReference type="SAM" id="MobiDB-lite"/>
    </source>
</evidence>
<proteinExistence type="inferred from homology"/>
<dbReference type="EMBL" id="BPLF01000002">
    <property type="protein sequence ID" value="GIX63702.1"/>
    <property type="molecule type" value="Genomic_DNA"/>
</dbReference>
<dbReference type="Pfam" id="PF01798">
    <property type="entry name" value="Nop"/>
    <property type="match status" value="1"/>
</dbReference>
<dbReference type="GO" id="GO:0003723">
    <property type="term" value="F:RNA binding"/>
    <property type="evidence" value="ECO:0007669"/>
    <property type="project" value="UniProtKB-KW"/>
</dbReference>
<organism evidence="11 12">
    <name type="scientific">Babesia caballi</name>
    <dbReference type="NCBI Taxonomy" id="5871"/>
    <lineage>
        <taxon>Eukaryota</taxon>
        <taxon>Sar</taxon>
        <taxon>Alveolata</taxon>
        <taxon>Apicomplexa</taxon>
        <taxon>Aconoidasida</taxon>
        <taxon>Piroplasmida</taxon>
        <taxon>Babesiidae</taxon>
        <taxon>Babesia</taxon>
    </lineage>
</organism>
<accession>A0AAV4LVQ0</accession>
<dbReference type="Gene3D" id="1.10.246.90">
    <property type="entry name" value="Nop domain"/>
    <property type="match status" value="1"/>
</dbReference>
<keyword evidence="4" id="KW-0747">Spliceosome</keyword>
<dbReference type="GO" id="GO:0005687">
    <property type="term" value="C:U4 snRNP"/>
    <property type="evidence" value="ECO:0007669"/>
    <property type="project" value="TreeGrafter"/>
</dbReference>
<evidence type="ECO:0000256" key="7">
    <source>
        <dbReference type="ARBA" id="ARBA00023242"/>
    </source>
</evidence>
<evidence type="ECO:0000256" key="5">
    <source>
        <dbReference type="ARBA" id="ARBA00022884"/>
    </source>
</evidence>
<keyword evidence="5" id="KW-0694">RNA-binding</keyword>
<keyword evidence="6" id="KW-0508">mRNA splicing</keyword>
<dbReference type="SUPFAM" id="SSF89124">
    <property type="entry name" value="Nop domain"/>
    <property type="match status" value="1"/>
</dbReference>
<dbReference type="InterPro" id="IPR012976">
    <property type="entry name" value="NOSIC"/>
</dbReference>
<evidence type="ECO:0000256" key="4">
    <source>
        <dbReference type="ARBA" id="ARBA00022728"/>
    </source>
</evidence>
<dbReference type="Pfam" id="PF09785">
    <property type="entry name" value="Prp31_C"/>
    <property type="match status" value="1"/>
</dbReference>
<keyword evidence="3" id="KW-0507">mRNA processing</keyword>